<dbReference type="InterPro" id="IPR036237">
    <property type="entry name" value="Xyl_isomerase-like_sf"/>
</dbReference>
<reference evidence="2" key="1">
    <citation type="submission" date="2018-02" db="EMBL/GenBank/DDBJ databases">
        <authorList>
            <person name="Kim S.-K."/>
            <person name="Jung H.-I."/>
            <person name="Lee S.-W."/>
        </authorList>
    </citation>
    <scope>NUCLEOTIDE SEQUENCE</scope>
    <source>
        <strain evidence="2">SK3146</strain>
    </source>
</reference>
<proteinExistence type="predicted"/>
<dbReference type="PANTHER" id="PTHR12110">
    <property type="entry name" value="HYDROXYPYRUVATE ISOMERASE"/>
    <property type="match status" value="1"/>
</dbReference>
<dbReference type="InterPro" id="IPR050312">
    <property type="entry name" value="IolE/XylAMocC-like"/>
</dbReference>
<accession>A0ABY4RTV3</accession>
<gene>
    <name evidence="2" type="ORF">SK3146_04882</name>
</gene>
<dbReference type="InterPro" id="IPR013022">
    <property type="entry name" value="Xyl_isomerase-like_TIM-brl"/>
</dbReference>
<evidence type="ECO:0000313" key="3">
    <source>
        <dbReference type="Proteomes" id="UP001057134"/>
    </source>
</evidence>
<dbReference type="Proteomes" id="UP001057134">
    <property type="component" value="Chromosome"/>
</dbReference>
<name>A0ABY4RTV3_9BACL</name>
<dbReference type="Pfam" id="PF01261">
    <property type="entry name" value="AP_endonuc_2"/>
    <property type="match status" value="1"/>
</dbReference>
<dbReference type="SUPFAM" id="SSF51658">
    <property type="entry name" value="Xylose isomerase-like"/>
    <property type="match status" value="1"/>
</dbReference>
<protein>
    <submittedName>
        <fullName evidence="2">Fructoselysine 3-epimerase</fullName>
    </submittedName>
</protein>
<keyword evidence="3" id="KW-1185">Reference proteome</keyword>
<dbReference type="PANTHER" id="PTHR12110:SF53">
    <property type="entry name" value="BLR5974 PROTEIN"/>
    <property type="match status" value="1"/>
</dbReference>
<organism evidence="2 3">
    <name type="scientific">Paenibacillus konkukensis</name>
    <dbReference type="NCBI Taxonomy" id="2020716"/>
    <lineage>
        <taxon>Bacteria</taxon>
        <taxon>Bacillati</taxon>
        <taxon>Bacillota</taxon>
        <taxon>Bacilli</taxon>
        <taxon>Bacillales</taxon>
        <taxon>Paenibacillaceae</taxon>
        <taxon>Paenibacillus</taxon>
    </lineage>
</organism>
<evidence type="ECO:0000259" key="1">
    <source>
        <dbReference type="Pfam" id="PF01261"/>
    </source>
</evidence>
<evidence type="ECO:0000313" key="2">
    <source>
        <dbReference type="EMBL" id="UQZ85593.1"/>
    </source>
</evidence>
<dbReference type="RefSeq" id="WP_249861209.1">
    <property type="nucleotide sequence ID" value="NZ_CP027059.1"/>
</dbReference>
<sequence length="292" mass="32816">MNISTSLNGFGTDFERAIPACKAAGFEALDFNYWDHQKDVMAKTAEEEEAWAHRIRDLADRNGLPFTQMHGPVHGGLFHDMVLGLTPETFLQLAERSIRTASILGIPWVVFHGSGISGTESYREVTEYNVQFFRRLFPVMERTGVGIALENFYDRAPRPHAARRKYCAALDELVELVDALDHPLVGACLDTGHAHEQGIHPSEYVQLGKRLKATHINDNDGLSDQHLLPFQGSIDWTAAMKALRKMEYEGDLTYETHRPIVVLPQALREEGLRYAAAVGKYLIGLREEQTEA</sequence>
<dbReference type="EMBL" id="CP027059">
    <property type="protein sequence ID" value="UQZ85593.1"/>
    <property type="molecule type" value="Genomic_DNA"/>
</dbReference>
<feature type="domain" description="Xylose isomerase-like TIM barrel" evidence="1">
    <location>
        <begin position="20"/>
        <end position="272"/>
    </location>
</feature>
<reference evidence="2" key="2">
    <citation type="journal article" date="2021" name="J Anim Sci Technol">
        <title>Complete genome sequence of Paenibacillus konkukensis sp. nov. SK3146 as a potential probiotic strain.</title>
        <authorList>
            <person name="Jung H.I."/>
            <person name="Park S."/>
            <person name="Niu K.M."/>
            <person name="Lee S.W."/>
            <person name="Kothari D."/>
            <person name="Yi K.J."/>
            <person name="Kim S.K."/>
        </authorList>
    </citation>
    <scope>NUCLEOTIDE SEQUENCE</scope>
    <source>
        <strain evidence="2">SK3146</strain>
    </source>
</reference>
<dbReference type="Gene3D" id="3.20.20.150">
    <property type="entry name" value="Divalent-metal-dependent TIM barrel enzymes"/>
    <property type="match status" value="1"/>
</dbReference>